<evidence type="ECO:0000313" key="2">
    <source>
        <dbReference type="Proteomes" id="UP001524318"/>
    </source>
</evidence>
<protein>
    <submittedName>
        <fullName evidence="1">SRPBCC family protein</fullName>
    </submittedName>
</protein>
<organism evidence="1 2">
    <name type="scientific">Pseudarthrobacter humi</name>
    <dbReference type="NCBI Taxonomy" id="2952523"/>
    <lineage>
        <taxon>Bacteria</taxon>
        <taxon>Bacillati</taxon>
        <taxon>Actinomycetota</taxon>
        <taxon>Actinomycetes</taxon>
        <taxon>Micrococcales</taxon>
        <taxon>Micrococcaceae</taxon>
        <taxon>Pseudarthrobacter</taxon>
    </lineage>
</organism>
<proteinExistence type="predicted"/>
<accession>A0ABT1LPM2</accession>
<name>A0ABT1LPM2_9MICC</name>
<sequence>MSTYEVTRSALIPAPAEDVFPLVNSFLEWTKWSPWENVDPELNRSYSGSEAGVGATYAWSGNRKAGSGNMEIVESDAPRSIKVRLEFTKPFKAVNPTTFTFTPADGGTQVTWRMTGENKGLAKIFAMVVNMDKMVGGDFERGLAALSAAATANKA</sequence>
<reference evidence="1 2" key="1">
    <citation type="submission" date="2022-06" db="EMBL/GenBank/DDBJ databases">
        <title>Pseudarthrobacter sp. strain RMG13 Genome sequencing and assembly.</title>
        <authorList>
            <person name="Kim I."/>
        </authorList>
    </citation>
    <scope>NUCLEOTIDE SEQUENCE [LARGE SCALE GENOMIC DNA]</scope>
    <source>
        <strain evidence="1 2">RMG13</strain>
    </source>
</reference>
<dbReference type="RefSeq" id="WP_254750425.1">
    <property type="nucleotide sequence ID" value="NZ_JANCLV010000007.1"/>
</dbReference>
<dbReference type="Proteomes" id="UP001524318">
    <property type="component" value="Unassembled WGS sequence"/>
</dbReference>
<dbReference type="SUPFAM" id="SSF55961">
    <property type="entry name" value="Bet v1-like"/>
    <property type="match status" value="1"/>
</dbReference>
<dbReference type="EMBL" id="JANCLV010000007">
    <property type="protein sequence ID" value="MCP9000415.1"/>
    <property type="molecule type" value="Genomic_DNA"/>
</dbReference>
<dbReference type="InterPro" id="IPR019587">
    <property type="entry name" value="Polyketide_cyclase/dehydratase"/>
</dbReference>
<gene>
    <name evidence="1" type="ORF">NFC73_11840</name>
</gene>
<evidence type="ECO:0000313" key="1">
    <source>
        <dbReference type="EMBL" id="MCP9000415.1"/>
    </source>
</evidence>
<dbReference type="Gene3D" id="3.30.530.20">
    <property type="match status" value="1"/>
</dbReference>
<comment type="caution">
    <text evidence="1">The sequence shown here is derived from an EMBL/GenBank/DDBJ whole genome shotgun (WGS) entry which is preliminary data.</text>
</comment>
<dbReference type="Pfam" id="PF10604">
    <property type="entry name" value="Polyketide_cyc2"/>
    <property type="match status" value="1"/>
</dbReference>
<dbReference type="InterPro" id="IPR023393">
    <property type="entry name" value="START-like_dom_sf"/>
</dbReference>
<keyword evidence="2" id="KW-1185">Reference proteome</keyword>
<dbReference type="CDD" id="cd07818">
    <property type="entry name" value="SRPBCC_1"/>
    <property type="match status" value="1"/>
</dbReference>